<dbReference type="EMBL" id="BARV01021121">
    <property type="protein sequence ID" value="GAI20170.1"/>
    <property type="molecule type" value="Genomic_DNA"/>
</dbReference>
<protein>
    <submittedName>
        <fullName evidence="1">Uncharacterized protein</fullName>
    </submittedName>
</protein>
<sequence>MEVIYPSDFSDFERLRSLIGQYKLGVSAVNVNLKAEPRWTYGSLTSHSEKTRREAEEVLEQAMDRAYQLDCK</sequence>
<dbReference type="SUPFAM" id="SSF51658">
    <property type="entry name" value="Xylose isomerase-like"/>
    <property type="match status" value="1"/>
</dbReference>
<dbReference type="Gene3D" id="3.20.20.150">
    <property type="entry name" value="Divalent-metal-dependent TIM barrel enzymes"/>
    <property type="match status" value="1"/>
</dbReference>
<name>X1MZV5_9ZZZZ</name>
<evidence type="ECO:0000313" key="1">
    <source>
        <dbReference type="EMBL" id="GAI20170.1"/>
    </source>
</evidence>
<organism evidence="1">
    <name type="scientific">marine sediment metagenome</name>
    <dbReference type="NCBI Taxonomy" id="412755"/>
    <lineage>
        <taxon>unclassified sequences</taxon>
        <taxon>metagenomes</taxon>
        <taxon>ecological metagenomes</taxon>
    </lineage>
</organism>
<reference evidence="1" key="1">
    <citation type="journal article" date="2014" name="Front. Microbiol.">
        <title>High frequency of phylogenetically diverse reductive dehalogenase-homologous genes in deep subseafloor sedimentary metagenomes.</title>
        <authorList>
            <person name="Kawai M."/>
            <person name="Futagami T."/>
            <person name="Toyoda A."/>
            <person name="Takaki Y."/>
            <person name="Nishi S."/>
            <person name="Hori S."/>
            <person name="Arai W."/>
            <person name="Tsubouchi T."/>
            <person name="Morono Y."/>
            <person name="Uchiyama I."/>
            <person name="Ito T."/>
            <person name="Fujiyama A."/>
            <person name="Inagaki F."/>
            <person name="Takami H."/>
        </authorList>
    </citation>
    <scope>NUCLEOTIDE SEQUENCE</scope>
    <source>
        <strain evidence="1">Expedition CK06-06</strain>
    </source>
</reference>
<gene>
    <name evidence="1" type="ORF">S06H3_35064</name>
</gene>
<proteinExistence type="predicted"/>
<comment type="caution">
    <text evidence="1">The sequence shown here is derived from an EMBL/GenBank/DDBJ whole genome shotgun (WGS) entry which is preliminary data.</text>
</comment>
<accession>X1MZV5</accession>
<dbReference type="AlphaFoldDB" id="X1MZV5"/>
<dbReference type="InterPro" id="IPR036237">
    <property type="entry name" value="Xyl_isomerase-like_sf"/>
</dbReference>
<feature type="non-terminal residue" evidence="1">
    <location>
        <position position="72"/>
    </location>
</feature>